<accession>A0AAD4I981</accession>
<dbReference type="InterPro" id="IPR029063">
    <property type="entry name" value="SAM-dependent_MTases_sf"/>
</dbReference>
<reference evidence="1" key="1">
    <citation type="submission" date="2021-07" db="EMBL/GenBank/DDBJ databases">
        <title>Genome Resource of American Ginseng Black Spot Pathogen Alternaria panax.</title>
        <authorList>
            <person name="Qiu C."/>
            <person name="Wang W."/>
            <person name="Liu Z."/>
        </authorList>
    </citation>
    <scope>NUCLEOTIDE SEQUENCE</scope>
    <source>
        <strain evidence="1">BNCC115425</strain>
    </source>
</reference>
<dbReference type="SUPFAM" id="SSF53335">
    <property type="entry name" value="S-adenosyl-L-methionine-dependent methyltransferases"/>
    <property type="match status" value="1"/>
</dbReference>
<sequence>MKASYDAIANAYNTTFYKVDDAIRIDYLSRPVTLLNFKSGNKKTSASYPSSSFKVLELGCGAGAPATDVLLENRNSDFKVTGNDILIPQLDLARTNLAEHISHGKLKLREGSVKMVAVAGFEVLVEEVRQVVDDGAFVWVLVQKKFRK</sequence>
<comment type="caution">
    <text evidence="1">The sequence shown here is derived from an EMBL/GenBank/DDBJ whole genome shotgun (WGS) entry which is preliminary data.</text>
</comment>
<dbReference type="Proteomes" id="UP001199106">
    <property type="component" value="Unassembled WGS sequence"/>
</dbReference>
<dbReference type="Gene3D" id="3.40.50.150">
    <property type="entry name" value="Vaccinia Virus protein VP39"/>
    <property type="match status" value="1"/>
</dbReference>
<evidence type="ECO:0008006" key="3">
    <source>
        <dbReference type="Google" id="ProtNLM"/>
    </source>
</evidence>
<keyword evidence="2" id="KW-1185">Reference proteome</keyword>
<dbReference type="EMBL" id="JAANER010000005">
    <property type="protein sequence ID" value="KAG9189161.1"/>
    <property type="molecule type" value="Genomic_DNA"/>
</dbReference>
<name>A0AAD4I981_9PLEO</name>
<gene>
    <name evidence="1" type="ORF">G6011_06029</name>
</gene>
<evidence type="ECO:0000313" key="2">
    <source>
        <dbReference type="Proteomes" id="UP001199106"/>
    </source>
</evidence>
<protein>
    <recommendedName>
        <fullName evidence="3">Methyltransferase domain-containing protein</fullName>
    </recommendedName>
</protein>
<dbReference type="AlphaFoldDB" id="A0AAD4I981"/>
<organism evidence="1 2">
    <name type="scientific">Alternaria panax</name>
    <dbReference type="NCBI Taxonomy" id="48097"/>
    <lineage>
        <taxon>Eukaryota</taxon>
        <taxon>Fungi</taxon>
        <taxon>Dikarya</taxon>
        <taxon>Ascomycota</taxon>
        <taxon>Pezizomycotina</taxon>
        <taxon>Dothideomycetes</taxon>
        <taxon>Pleosporomycetidae</taxon>
        <taxon>Pleosporales</taxon>
        <taxon>Pleosporineae</taxon>
        <taxon>Pleosporaceae</taxon>
        <taxon>Alternaria</taxon>
        <taxon>Alternaria sect. Panax</taxon>
    </lineage>
</organism>
<evidence type="ECO:0000313" key="1">
    <source>
        <dbReference type="EMBL" id="KAG9189161.1"/>
    </source>
</evidence>
<proteinExistence type="predicted"/>